<comment type="cofactor">
    <cofactor evidence="1 7">
        <name>FMN</name>
        <dbReference type="ChEBI" id="CHEBI:58210"/>
    </cofactor>
</comment>
<dbReference type="NCBIfam" id="NF006738">
    <property type="entry name" value="PRK09267.1-4"/>
    <property type="match status" value="1"/>
</dbReference>
<dbReference type="RefSeq" id="WP_059138457.1">
    <property type="nucleotide sequence ID" value="NZ_LMBR01000044.1"/>
</dbReference>
<dbReference type="InterPro" id="IPR010086">
    <property type="entry name" value="Flavodoxin_lc"/>
</dbReference>
<dbReference type="PROSITE" id="PS50902">
    <property type="entry name" value="FLAVODOXIN_LIKE"/>
    <property type="match status" value="1"/>
</dbReference>
<evidence type="ECO:0000313" key="10">
    <source>
        <dbReference type="Proteomes" id="UP000053937"/>
    </source>
</evidence>
<dbReference type="EMBL" id="LMBR01000044">
    <property type="protein sequence ID" value="KUL31790.1"/>
    <property type="molecule type" value="Genomic_DNA"/>
</dbReference>
<dbReference type="InterPro" id="IPR050619">
    <property type="entry name" value="Flavodoxin"/>
</dbReference>
<reference evidence="9 10" key="1">
    <citation type="submission" date="2015-10" db="EMBL/GenBank/DDBJ databases">
        <title>Draft Genome Sequence of Chlorobium limicola strain Frasassi Growing under Artificial Lighting in the Frasassi Cave System.</title>
        <authorList>
            <person name="Mansor M."/>
            <person name="Macalady J."/>
        </authorList>
    </citation>
    <scope>NUCLEOTIDE SEQUENCE [LARGE SCALE GENOMIC DNA]</scope>
    <source>
        <strain evidence="9 10">Frasassi</strain>
    </source>
</reference>
<dbReference type="PANTHER" id="PTHR42809:SF1">
    <property type="entry name" value="FLAVODOXIN 1"/>
    <property type="match status" value="1"/>
</dbReference>
<dbReference type="InterPro" id="IPR001094">
    <property type="entry name" value="Flavdoxin-like"/>
</dbReference>
<evidence type="ECO:0000256" key="7">
    <source>
        <dbReference type="PIRNR" id="PIRNR038996"/>
    </source>
</evidence>
<accession>A0A101JRK8</accession>
<dbReference type="OrthoDB" id="9790745at2"/>
<evidence type="ECO:0000256" key="1">
    <source>
        <dbReference type="ARBA" id="ARBA00001917"/>
    </source>
</evidence>
<dbReference type="NCBIfam" id="NF006739">
    <property type="entry name" value="PRK09267.1-5"/>
    <property type="match status" value="1"/>
</dbReference>
<proteinExistence type="inferred from homology"/>
<dbReference type="InterPro" id="IPR008254">
    <property type="entry name" value="Flavodoxin/NO_synth"/>
</dbReference>
<evidence type="ECO:0000259" key="8">
    <source>
        <dbReference type="PROSITE" id="PS50902"/>
    </source>
</evidence>
<gene>
    <name evidence="9" type="ORF">ASB62_02380</name>
</gene>
<comment type="caution">
    <text evidence="9">The sequence shown here is derived from an EMBL/GenBank/DDBJ whole genome shotgun (WGS) entry which is preliminary data.</text>
</comment>
<protein>
    <recommendedName>
        <fullName evidence="7">Flavodoxin</fullName>
    </recommendedName>
</protein>
<dbReference type="PRINTS" id="PR00369">
    <property type="entry name" value="FLAVODOXIN"/>
</dbReference>
<evidence type="ECO:0000256" key="6">
    <source>
        <dbReference type="ARBA" id="ARBA00022982"/>
    </source>
</evidence>
<dbReference type="Pfam" id="PF00258">
    <property type="entry name" value="Flavodoxin_1"/>
    <property type="match status" value="1"/>
</dbReference>
<evidence type="ECO:0000313" key="9">
    <source>
        <dbReference type="EMBL" id="KUL31790.1"/>
    </source>
</evidence>
<dbReference type="GO" id="GO:0009055">
    <property type="term" value="F:electron transfer activity"/>
    <property type="evidence" value="ECO:0007669"/>
    <property type="project" value="UniProtKB-UniRule"/>
</dbReference>
<keyword evidence="5 7" id="KW-0288">FMN</keyword>
<evidence type="ECO:0000256" key="4">
    <source>
        <dbReference type="ARBA" id="ARBA00022630"/>
    </source>
</evidence>
<evidence type="ECO:0000256" key="3">
    <source>
        <dbReference type="ARBA" id="ARBA00022448"/>
    </source>
</evidence>
<comment type="similarity">
    <text evidence="2 7">Belongs to the flavodoxin family.</text>
</comment>
<dbReference type="AlphaFoldDB" id="A0A101JRK8"/>
<dbReference type="GO" id="GO:0010181">
    <property type="term" value="F:FMN binding"/>
    <property type="evidence" value="ECO:0007669"/>
    <property type="project" value="UniProtKB-UniRule"/>
</dbReference>
<dbReference type="PANTHER" id="PTHR42809">
    <property type="entry name" value="FLAVODOXIN 2"/>
    <property type="match status" value="1"/>
</dbReference>
<comment type="function">
    <text evidence="7">Low-potential electron donor to a number of redox enzymes.</text>
</comment>
<dbReference type="NCBIfam" id="TIGR01752">
    <property type="entry name" value="flav_long"/>
    <property type="match status" value="1"/>
</dbReference>
<dbReference type="Gene3D" id="3.40.50.360">
    <property type="match status" value="1"/>
</dbReference>
<dbReference type="InterPro" id="IPR029039">
    <property type="entry name" value="Flavoprotein-like_sf"/>
</dbReference>
<organism evidence="9 10">
    <name type="scientific">Chlorobium limicola</name>
    <dbReference type="NCBI Taxonomy" id="1092"/>
    <lineage>
        <taxon>Bacteria</taxon>
        <taxon>Pseudomonadati</taxon>
        <taxon>Chlorobiota</taxon>
        <taxon>Chlorobiia</taxon>
        <taxon>Chlorobiales</taxon>
        <taxon>Chlorobiaceae</taxon>
        <taxon>Chlorobium/Pelodictyon group</taxon>
        <taxon>Chlorobium</taxon>
    </lineage>
</organism>
<feature type="domain" description="Flavodoxin-like" evidence="8">
    <location>
        <begin position="4"/>
        <end position="164"/>
    </location>
</feature>
<name>A0A101JRK8_CHLLI</name>
<dbReference type="PIRSF" id="PIRSF038996">
    <property type="entry name" value="FldA"/>
    <property type="match status" value="1"/>
</dbReference>
<keyword evidence="6 7" id="KW-0249">Electron transport</keyword>
<keyword evidence="3 7" id="KW-0813">Transport</keyword>
<sequence>MKKIGLFWGSQTGNTENAADLIVGTLGYETVDSYNISHATVDTLAGYDALIIGTSTWGAGELQDDWYNFFSSLDSLDCAGKTVAFFGLGDQLGYGDYFLDGMGMLYEKFIERGAKVTGSWPVDGYEYSCSKAVVQGSFVGLALDADNQDHLTASRIQQWIKQIKPVLL</sequence>
<keyword evidence="10" id="KW-1185">Reference proteome</keyword>
<keyword evidence="4 7" id="KW-0285">Flavoprotein</keyword>
<evidence type="ECO:0000256" key="5">
    <source>
        <dbReference type="ARBA" id="ARBA00022643"/>
    </source>
</evidence>
<dbReference type="Proteomes" id="UP000053937">
    <property type="component" value="Unassembled WGS sequence"/>
</dbReference>
<dbReference type="SUPFAM" id="SSF52218">
    <property type="entry name" value="Flavoproteins"/>
    <property type="match status" value="1"/>
</dbReference>
<evidence type="ECO:0000256" key="2">
    <source>
        <dbReference type="ARBA" id="ARBA00005267"/>
    </source>
</evidence>